<dbReference type="EC" id="3.1.1.11" evidence="3 8"/>
<keyword evidence="4" id="KW-0134">Cell wall</keyword>
<comment type="catalytic activity">
    <reaction evidence="8">
        <text>[(1-&gt;4)-alpha-D-galacturonosyl methyl ester](n) + n H2O = [(1-&gt;4)-alpha-D-galacturonosyl](n) + n methanol + n H(+)</text>
        <dbReference type="Rhea" id="RHEA:22380"/>
        <dbReference type="Rhea" id="RHEA-COMP:14570"/>
        <dbReference type="Rhea" id="RHEA-COMP:14573"/>
        <dbReference type="ChEBI" id="CHEBI:15377"/>
        <dbReference type="ChEBI" id="CHEBI:15378"/>
        <dbReference type="ChEBI" id="CHEBI:17790"/>
        <dbReference type="ChEBI" id="CHEBI:140522"/>
        <dbReference type="ChEBI" id="CHEBI:140523"/>
        <dbReference type="EC" id="3.1.1.11"/>
    </reaction>
</comment>
<proteinExistence type="predicted"/>
<dbReference type="Gene3D" id="2.160.20.10">
    <property type="entry name" value="Single-stranded right-handed beta-helix, Pectin lyase-like"/>
    <property type="match status" value="1"/>
</dbReference>
<dbReference type="GO" id="GO:0042545">
    <property type="term" value="P:cell wall modification"/>
    <property type="evidence" value="ECO:0007669"/>
    <property type="project" value="UniProtKB-UniRule"/>
</dbReference>
<keyword evidence="11" id="KW-1185">Reference proteome</keyword>
<dbReference type="AlphaFoldDB" id="A0AAV9FWJ7"/>
<dbReference type="FunFam" id="2.160.20.10:FF:000029">
    <property type="entry name" value="Pectinesterase 4"/>
    <property type="match status" value="1"/>
</dbReference>
<evidence type="ECO:0000313" key="11">
    <source>
        <dbReference type="Proteomes" id="UP001301735"/>
    </source>
</evidence>
<comment type="pathway">
    <text evidence="2 8">Glycan metabolism; pectin degradation; 2-dehydro-3-deoxy-D-gluconate from pectin: step 1/5.</text>
</comment>
<evidence type="ECO:0000256" key="8">
    <source>
        <dbReference type="RuleBase" id="RU000589"/>
    </source>
</evidence>
<evidence type="ECO:0000256" key="7">
    <source>
        <dbReference type="PROSITE-ProRule" id="PRU10040"/>
    </source>
</evidence>
<dbReference type="EMBL" id="MU847597">
    <property type="protein sequence ID" value="KAK2630726.1"/>
    <property type="molecule type" value="Genomic_DNA"/>
</dbReference>
<comment type="caution">
    <text evidence="10">The sequence shown here is derived from an EMBL/GenBank/DDBJ whole genome shotgun (WGS) entry which is preliminary data.</text>
</comment>
<dbReference type="InterPro" id="IPR011050">
    <property type="entry name" value="Pectin_lyase_fold/virulence"/>
</dbReference>
<accession>A0AAV9FWJ7</accession>
<evidence type="ECO:0000313" key="10">
    <source>
        <dbReference type="EMBL" id="KAK2630726.1"/>
    </source>
</evidence>
<feature type="signal peptide" evidence="8">
    <location>
        <begin position="1"/>
        <end position="28"/>
    </location>
</feature>
<name>A0AAV9FWJ7_ELECO</name>
<dbReference type="InterPro" id="IPR000070">
    <property type="entry name" value="Pectinesterase_cat"/>
</dbReference>
<dbReference type="SUPFAM" id="SSF51126">
    <property type="entry name" value="Pectin lyase-like"/>
    <property type="match status" value="1"/>
</dbReference>
<sequence>MKSISKKAVALTLVLLTALAQHNDAVNASPLPASAAMPRWVKRQLLTGSPRVDAVVAQDGSGGHSTINAALKAAPPGSERFTIHVKKGVYAEVVEIHRKNVMLVGDGAGQTIITGNRSNMSNHGTPCTATVSAQGSGFIARELTIENTAGPTAKQAVALLSNSNHSVVFRCEIKGYQDTLLAENHLQFYRDCEVSGTIDIVFGDAAAVFQNCTILARRPPKDRHNIITAQGRSVADAPTGFSFQGCKVTTREDLRGVETYLGRPWRAHSNVVFMQSYLDTIVHPAGWVPWDKNVVNITTTRTVFYGEYKNEGPGSDLRHRVSWPGFHKMKHAAQARKYTVDAFIHGGDWLPEIGVAYKPGL</sequence>
<dbReference type="InterPro" id="IPR033131">
    <property type="entry name" value="Pectinesterase_Asp_AS"/>
</dbReference>
<dbReference type="InterPro" id="IPR012334">
    <property type="entry name" value="Pectin_lyas_fold"/>
</dbReference>
<keyword evidence="5 8" id="KW-0378">Hydrolase</keyword>
<reference evidence="10 11" key="1">
    <citation type="submission" date="2023-05" db="EMBL/GenBank/DDBJ databases">
        <title>WGS assembly of Eleusine coracana.</title>
        <authorList>
            <person name="Jenkins J."/>
            <person name="Schmutz J."/>
            <person name="Lux T."/>
            <person name="Plott C."/>
            <person name="Mayer K."/>
            <person name="Qi P."/>
            <person name="Devos K."/>
        </authorList>
    </citation>
    <scope>NUCLEOTIDE SEQUENCE [LARGE SCALE GENOMIC DNA]</scope>
    <source>
        <tissue evidence="10">Leaves</tissue>
    </source>
</reference>
<feature type="chain" id="PRO_5043085487" description="Pectinesterase" evidence="8">
    <location>
        <begin position="29"/>
        <end position="361"/>
    </location>
</feature>
<dbReference type="PANTHER" id="PTHR31707">
    <property type="entry name" value="PECTINESTERASE"/>
    <property type="match status" value="1"/>
</dbReference>
<evidence type="ECO:0000256" key="2">
    <source>
        <dbReference type="ARBA" id="ARBA00005184"/>
    </source>
</evidence>
<dbReference type="GO" id="GO:0030599">
    <property type="term" value="F:pectinesterase activity"/>
    <property type="evidence" value="ECO:0007669"/>
    <property type="project" value="UniProtKB-UniRule"/>
</dbReference>
<feature type="domain" description="Pectinesterase catalytic" evidence="9">
    <location>
        <begin position="53"/>
        <end position="346"/>
    </location>
</feature>
<feature type="active site" evidence="7">
    <location>
        <position position="199"/>
    </location>
</feature>
<gene>
    <name evidence="10" type="ORF">QOZ80_UnG0727760</name>
</gene>
<keyword evidence="8" id="KW-0732">Signal</keyword>
<evidence type="ECO:0000256" key="5">
    <source>
        <dbReference type="ARBA" id="ARBA00022801"/>
    </source>
</evidence>
<evidence type="ECO:0000256" key="4">
    <source>
        <dbReference type="ARBA" id="ARBA00022512"/>
    </source>
</evidence>
<evidence type="ECO:0000256" key="1">
    <source>
        <dbReference type="ARBA" id="ARBA00004191"/>
    </source>
</evidence>
<dbReference type="Proteomes" id="UP001301735">
    <property type="component" value="Unassembled WGS sequence"/>
</dbReference>
<dbReference type="GO" id="GO:0045490">
    <property type="term" value="P:pectin catabolic process"/>
    <property type="evidence" value="ECO:0007669"/>
    <property type="project" value="UniProtKB-UniRule"/>
</dbReference>
<dbReference type="Pfam" id="PF01095">
    <property type="entry name" value="Pectinesterase"/>
    <property type="match status" value="1"/>
</dbReference>
<comment type="subcellular location">
    <subcellularLocation>
        <location evidence="1">Secreted</location>
        <location evidence="1">Cell wall</location>
    </subcellularLocation>
</comment>
<keyword evidence="4" id="KW-0964">Secreted</keyword>
<organism evidence="10 11">
    <name type="scientific">Eleusine coracana subsp. coracana</name>
    <dbReference type="NCBI Taxonomy" id="191504"/>
    <lineage>
        <taxon>Eukaryota</taxon>
        <taxon>Viridiplantae</taxon>
        <taxon>Streptophyta</taxon>
        <taxon>Embryophyta</taxon>
        <taxon>Tracheophyta</taxon>
        <taxon>Spermatophyta</taxon>
        <taxon>Magnoliopsida</taxon>
        <taxon>Liliopsida</taxon>
        <taxon>Poales</taxon>
        <taxon>Poaceae</taxon>
        <taxon>PACMAD clade</taxon>
        <taxon>Chloridoideae</taxon>
        <taxon>Cynodonteae</taxon>
        <taxon>Eleusininae</taxon>
        <taxon>Eleusine</taxon>
    </lineage>
</organism>
<evidence type="ECO:0000256" key="6">
    <source>
        <dbReference type="ARBA" id="ARBA00023085"/>
    </source>
</evidence>
<dbReference type="PROSITE" id="PS00503">
    <property type="entry name" value="PECTINESTERASE_2"/>
    <property type="match status" value="1"/>
</dbReference>
<evidence type="ECO:0000259" key="9">
    <source>
        <dbReference type="Pfam" id="PF01095"/>
    </source>
</evidence>
<evidence type="ECO:0000256" key="3">
    <source>
        <dbReference type="ARBA" id="ARBA00013229"/>
    </source>
</evidence>
<protein>
    <recommendedName>
        <fullName evidence="3 8">Pectinesterase</fullName>
        <ecNumber evidence="3 8">3.1.1.11</ecNumber>
    </recommendedName>
</protein>
<keyword evidence="6 8" id="KW-0063">Aspartyl esterase</keyword>